<keyword evidence="2" id="KW-1185">Reference proteome</keyword>
<protein>
    <submittedName>
        <fullName evidence="1">Uncharacterized protein</fullName>
    </submittedName>
</protein>
<proteinExistence type="predicted"/>
<dbReference type="Proteomes" id="UP001062846">
    <property type="component" value="Chromosome 1"/>
</dbReference>
<evidence type="ECO:0000313" key="1">
    <source>
        <dbReference type="EMBL" id="KAI8571779.1"/>
    </source>
</evidence>
<reference evidence="1" key="1">
    <citation type="submission" date="2022-02" db="EMBL/GenBank/DDBJ databases">
        <title>Plant Genome Project.</title>
        <authorList>
            <person name="Zhang R.-G."/>
        </authorList>
    </citation>
    <scope>NUCLEOTIDE SEQUENCE</scope>
    <source>
        <strain evidence="1">AT1</strain>
    </source>
</reference>
<dbReference type="EMBL" id="CM046388">
    <property type="protein sequence ID" value="KAI8571779.1"/>
    <property type="molecule type" value="Genomic_DNA"/>
</dbReference>
<organism evidence="1 2">
    <name type="scientific">Rhododendron molle</name>
    <name type="common">Chinese azalea</name>
    <name type="synonym">Azalea mollis</name>
    <dbReference type="NCBI Taxonomy" id="49168"/>
    <lineage>
        <taxon>Eukaryota</taxon>
        <taxon>Viridiplantae</taxon>
        <taxon>Streptophyta</taxon>
        <taxon>Embryophyta</taxon>
        <taxon>Tracheophyta</taxon>
        <taxon>Spermatophyta</taxon>
        <taxon>Magnoliopsida</taxon>
        <taxon>eudicotyledons</taxon>
        <taxon>Gunneridae</taxon>
        <taxon>Pentapetalae</taxon>
        <taxon>asterids</taxon>
        <taxon>Ericales</taxon>
        <taxon>Ericaceae</taxon>
        <taxon>Ericoideae</taxon>
        <taxon>Rhodoreae</taxon>
        <taxon>Rhododendron</taxon>
    </lineage>
</organism>
<gene>
    <name evidence="1" type="ORF">RHMOL_Rhmol01G0145500</name>
</gene>
<evidence type="ECO:0000313" key="2">
    <source>
        <dbReference type="Proteomes" id="UP001062846"/>
    </source>
</evidence>
<accession>A0ACC0Q3D9</accession>
<comment type="caution">
    <text evidence="1">The sequence shown here is derived from an EMBL/GenBank/DDBJ whole genome shotgun (WGS) entry which is preliminary data.</text>
</comment>
<sequence>MEQEMDLMNLRMFSGLSVRTIVKLTRNSDVLDYVMDHAFCPQEHIIDKFLPQSIVEIPNEPNICVLDP</sequence>
<name>A0ACC0Q3D9_RHOML</name>